<feature type="region of interest" description="Disordered" evidence="1">
    <location>
        <begin position="1890"/>
        <end position="2004"/>
    </location>
</feature>
<feature type="region of interest" description="Disordered" evidence="1">
    <location>
        <begin position="1745"/>
        <end position="1772"/>
    </location>
</feature>
<dbReference type="Pfam" id="PF04488">
    <property type="entry name" value="Gly_transf_sug"/>
    <property type="match status" value="1"/>
</dbReference>
<dbReference type="EMBL" id="QXEC01000041">
    <property type="protein sequence ID" value="RIV31598.1"/>
    <property type="molecule type" value="Genomic_DNA"/>
</dbReference>
<dbReference type="Gene3D" id="3.90.550.20">
    <property type="match status" value="1"/>
</dbReference>
<dbReference type="InterPro" id="IPR007577">
    <property type="entry name" value="GlycoTrfase_DXD_sugar-bd_CS"/>
</dbReference>
<feature type="region of interest" description="Disordered" evidence="1">
    <location>
        <begin position="580"/>
        <end position="607"/>
    </location>
</feature>
<comment type="caution">
    <text evidence="2">The sequence shown here is derived from an EMBL/GenBank/DDBJ whole genome shotgun (WGS) entry which is preliminary data.</text>
</comment>
<organism evidence="2 3">
    <name type="scientific">Micromonospora radicis</name>
    <dbReference type="NCBI Taxonomy" id="1894971"/>
    <lineage>
        <taxon>Bacteria</taxon>
        <taxon>Bacillati</taxon>
        <taxon>Actinomycetota</taxon>
        <taxon>Actinomycetes</taxon>
        <taxon>Micromonosporales</taxon>
        <taxon>Micromonosporaceae</taxon>
        <taxon>Micromonospora</taxon>
    </lineage>
</organism>
<gene>
    <name evidence="2" type="ORF">D2L64_25580</name>
</gene>
<accession>A0A418MN58</accession>
<feature type="compositionally biased region" description="Low complexity" evidence="1">
    <location>
        <begin position="1756"/>
        <end position="1767"/>
    </location>
</feature>
<evidence type="ECO:0000313" key="2">
    <source>
        <dbReference type="EMBL" id="RIV31598.1"/>
    </source>
</evidence>
<name>A0A418MN58_9ACTN</name>
<reference evidence="2 3" key="1">
    <citation type="submission" date="2018-08" db="EMBL/GenBank/DDBJ databases">
        <title>Jishengella sp. nov., isolated from a root of Azadirachta indica A. Juss. var. siamensis Valenton.</title>
        <authorList>
            <person name="Kuncharoen N."/>
            <person name="Tanasupawat S."/>
            <person name="Kudo T."/>
            <person name="Ohkuma M."/>
        </authorList>
    </citation>
    <scope>NUCLEOTIDE SEQUENCE [LARGE SCALE GENOMIC DNA]</scope>
    <source>
        <strain evidence="2 3">AZ1-13</strain>
    </source>
</reference>
<dbReference type="InterPro" id="IPR029044">
    <property type="entry name" value="Nucleotide-diphossugar_trans"/>
</dbReference>
<keyword evidence="3" id="KW-1185">Reference proteome</keyword>
<evidence type="ECO:0000313" key="3">
    <source>
        <dbReference type="Proteomes" id="UP000283832"/>
    </source>
</evidence>
<feature type="compositionally biased region" description="Basic and acidic residues" evidence="1">
    <location>
        <begin position="1982"/>
        <end position="2004"/>
    </location>
</feature>
<sequence>MRACRGHRFNFPPEPGLSWPRRRHRPAVAPPPTGVRQVRLRRPAEVDQARSVPSLPLGTTGEPVAVVSEVRKGPDGRWLADGQPLVVRPLAEAGRDGVVLLSDDDLARVRGRSLVTPGSAPAVLVHGAGAVVHAPVRRADGSTGMVGLTPAQLAVVVADSLPDRELLALVSCAVGAVEGGFAQQFAVAYGGDVFAPRTDLRVGSGEVPGGLVTEQGEPWALFVADSVDGQGWDLLNDEVGRPFDGVEAVDSGRGRSRGSSGDGLTLTTNPDDPAVTTAIPTAADSAAESASTQSSAVDDASGQVIYDEPEAISVDSPPATDAAGPAFAAFVDEVRRGADVRLVTAEHLYDIFVEAAEADFVRASGVVTRMHSWLNRLRLDLAIDNLRSAREALGPIGGPVTPGTDDGIRAVIRAIDEVSALSEEAGKQVKEVLEDQAVRAHIAEKTAEQRAKLSSYVDTVRGLIDFLTPAVLPTGAPAVPAAIAAALDLASTAALDAYTSWQRQVFLAEQSSAEALYAHDDDPLTLARMAIDQQKQGFAHVMSLVGIGGAYIPGWSIVSASITKVVDGYLDERLALAERAAQTPDPASGENSDPATTEESAARRAARRAWTELRKEVQAKAGDPEARKTIIDQVQGNGDMLDMAGVGVDLVVAAVLGAALELMPPDPATPVTGADLRAMILTVTGHESTQQETATRLAAPIRELGIEMMPNDLPPTDHAGRKVVRYRATGADDHYRVAIDYHGAYVWGSLSRSGDRRFTPEAPFLLPVTSRKWLNRTINATGYVERLPGVEPRTVTGTWHKPFPNQNNYLFIDADGHAEWVAEMVPTGGMNSDEHNAYREFSSHPDWIRPFIWDPPDVLTVDFAEHRTEPQVDAWALWLFADHAARLLLADPSTQVIVEGGRNQSYGVRPLIDLAMLSQHEDNATLRAKSVRDLLIAQLTERIATLRENSEQDGNAPAIDQAVTWRSRGDNLFGSQAPRIAATRVAPVGAERARLYRQTLTWIVQAADLTPTVPGRPTLHRARNTTLFHTVVPDPTRPAPGQAGAFGTGTLAAGLAAAARAAFAVPHVPLPKSLRIDLVAKPDVLGLALSMGAVFLLHPINPAVAQDVVRVRAQVGDRFTYGSYLLGVFDQISRAEFIRSSPFAAAKVARQRWLLSQAVARLAGHRHALSQPTDTWTFEQWKEVFDDLRSFGAVTERAGHQVKAIIERDAVAAWVKSKPSAQRDRLESYLGYAQQLLGWVANATLPTGVAAAPAAVAAGGKGIEYAALTAYDNWRRDSYLRENSAPEVFLEHDGEPLLMAEAIIAEQKRGFQLLLSLAAIGGAYVPGWPIVEAALTKVAERYLDERLRIIRENPEELVPEASQLSDNPQTRWQKATARLWVGLREEVEAKSKDQQSLLTVGKALTGDVDMLGLIGIVSDVAVVAGVSAVLAVFPPSPAEQVTGEHLRKMILQVVGNNPEARVLTPPELPDQNWSADSLLSGIPSEVLGGHRVLHVTGSELTVDVFGSRVHGRLDNGAFVPDTVEREDFVGQPIWLKRFVGADHYIEHVADGSRRRVDGNWYQPWPGQANYLFVGRDGRVEWAQGMAPSGLMNSDEYNIQTLLSQQEHAGWLKEFHWQAPESLGVAVTEDETPSYDAWAMLQFAHQVANLAADPSSPTIEIVIEESNGRGSGLTAVLGALTDADAERATSRAQATQELLQQALEREWRAAHETRLVSDVPPLPISFTIVPRTDDSGDQTRVRMATRDDATAAPGVEPSGTAAADTASTPPTPQQLANGIALLTSDDATHLAHAQALVSTEHYLVFAHGTTDALLLGTDRISADQLAEMVRADPTWNQQPIVLISCETGQNIDAGFAAQLAQLLPGTTVTAPNSAAWTTAEGQAFVASMEFDADGRPRPGSAPSGQGWRTFVAQPQSGDSGGSSGTSRPPVSVREQGPELGVGGDGPRAPYDGVDAVPWLKRDSIGSPPISPMSPAFPRSPEQQNRDSWESVRKRPDERRGIDPTPVVEERGETAAVVEELGGPDVNSLDPAGTDVASLRKLLDATYREHASVGPQLGPASGATAVSLGADHFGLRTAPPAPQFLQGYPFGDLKPGQRTNFFRALSLTSTQGPTADALAPAALPFDPGSVVTGPPQPVQPGAPAKDRRIPRTLHTIWLGGPLGGHGSQGTFRDNLVKSATASNGYQVVLWTNVTREQIDRARSAVPPPAPGTPEADILDMVAWATEHDIQVLNVDEVFSAEAPMSTESLYKSEEIKRIPSAYAAASDLLRFEILERFGGVYTDSDNQLAADLDEEVRKVSGTRELFALARLNTRVTNAAMIAAAGSGLGPAYAAAVSANYTRPANVNMVRSTAWGEPPDDIAPEVLGMTARNVRTEVLTRTGPSTNVWTPLAETLGYAHRVDLPSMGDDLFTVRSDSSWLKPPPPVPPVVDPAATRARVLEVTSTLIAQLHNNAGNLNLALVRPVVERDADPGAVWTAVIEFLASRPELRSLITSITDHRADDPSAPPLVLPPAAARLLGDRQPGRVLRFDETTGSMSEVSAPDPWRRVRHLLPDGTSWVRLLDPATLVSTLGKWAGTVNPWHRPPNRS</sequence>
<feature type="region of interest" description="Disordered" evidence="1">
    <location>
        <begin position="245"/>
        <end position="274"/>
    </location>
</feature>
<dbReference type="Proteomes" id="UP000283832">
    <property type="component" value="Unassembled WGS sequence"/>
</dbReference>
<evidence type="ECO:0000256" key="1">
    <source>
        <dbReference type="SAM" id="MobiDB-lite"/>
    </source>
</evidence>
<dbReference type="SUPFAM" id="SSF53448">
    <property type="entry name" value="Nucleotide-diphospho-sugar transferases"/>
    <property type="match status" value="1"/>
</dbReference>
<protein>
    <submittedName>
        <fullName evidence="2">Uncharacterized protein</fullName>
    </submittedName>
</protein>
<feature type="compositionally biased region" description="Polar residues" evidence="1">
    <location>
        <begin position="589"/>
        <end position="599"/>
    </location>
</feature>
<feature type="region of interest" description="Disordered" evidence="1">
    <location>
        <begin position="1"/>
        <end position="34"/>
    </location>
</feature>
<proteinExistence type="predicted"/>